<feature type="domain" description="Threonine/serine exporter-like N-terminal" evidence="8">
    <location>
        <begin position="14"/>
        <end position="250"/>
    </location>
</feature>
<keyword evidence="5 7" id="KW-0472">Membrane</keyword>
<name>A0A850R8U4_9LACO</name>
<comment type="caution">
    <text evidence="9">The sequence shown here is derived from an EMBL/GenBank/DDBJ whole genome shotgun (WGS) entry which is preliminary data.</text>
</comment>
<dbReference type="EMBL" id="JABZEC010000011">
    <property type="protein sequence ID" value="NVY97152.1"/>
    <property type="molecule type" value="Genomic_DNA"/>
</dbReference>
<sequence>MEERRIQQILDTGVLAGRILMESGSEMYRTEDTLERILCKGGLEHPEIFTTPTGIFVSARDINNTKMVQLTTSSVNLEKVAQVNALSRQFSQEEITLNELQQGLHQVDTGALDFPFWWKLISAFLISCTLMVLFTGQYDWTDFLPAGVVGLVGYLLFYYLNHVLQIQFISEFIASAGLALTALILQKIGLVGNLNNVIIGAAMPLVPGVALTNALRDLIAGHLLSGLARMCVGVLSAMAIGGGIAVILRFCS</sequence>
<evidence type="ECO:0000256" key="5">
    <source>
        <dbReference type="ARBA" id="ARBA00023136"/>
    </source>
</evidence>
<evidence type="ECO:0000313" key="9">
    <source>
        <dbReference type="EMBL" id="NVY97152.1"/>
    </source>
</evidence>
<dbReference type="InterPro" id="IPR050539">
    <property type="entry name" value="ThrE_Dicarb/AminoAcid_Exp"/>
</dbReference>
<feature type="transmembrane region" description="Helical" evidence="7">
    <location>
        <begin position="143"/>
        <end position="160"/>
    </location>
</feature>
<organism evidence="9 10">
    <name type="scientific">Bombilactobacillus apium</name>
    <dbReference type="NCBI Taxonomy" id="2675299"/>
    <lineage>
        <taxon>Bacteria</taxon>
        <taxon>Bacillati</taxon>
        <taxon>Bacillota</taxon>
        <taxon>Bacilli</taxon>
        <taxon>Lactobacillales</taxon>
        <taxon>Lactobacillaceae</taxon>
        <taxon>Bombilactobacillus</taxon>
    </lineage>
</organism>
<dbReference type="GO" id="GO:0022857">
    <property type="term" value="F:transmembrane transporter activity"/>
    <property type="evidence" value="ECO:0007669"/>
    <property type="project" value="InterPro"/>
</dbReference>
<dbReference type="AlphaFoldDB" id="A0A850R8U4"/>
<comment type="similarity">
    <text evidence="6">Belongs to the ThrE exporter (TC 2.A.79) family.</text>
</comment>
<feature type="transmembrane region" description="Helical" evidence="7">
    <location>
        <begin position="197"/>
        <end position="215"/>
    </location>
</feature>
<feature type="transmembrane region" description="Helical" evidence="7">
    <location>
        <begin position="227"/>
        <end position="248"/>
    </location>
</feature>
<gene>
    <name evidence="9" type="ORF">HU830_08465</name>
</gene>
<evidence type="ECO:0000313" key="10">
    <source>
        <dbReference type="Proteomes" id="UP000563523"/>
    </source>
</evidence>
<evidence type="ECO:0000256" key="4">
    <source>
        <dbReference type="ARBA" id="ARBA00022989"/>
    </source>
</evidence>
<reference evidence="9 10" key="1">
    <citation type="submission" date="2020-06" db="EMBL/GenBank/DDBJ databases">
        <authorList>
            <person name="Kang J."/>
        </authorList>
    </citation>
    <scope>NUCLEOTIDE SEQUENCE [LARGE SCALE GENOMIC DNA]</scope>
    <source>
        <strain evidence="9 10">DCY120</strain>
    </source>
</reference>
<protein>
    <submittedName>
        <fullName evidence="9">Threonine/serine exporter family protein</fullName>
    </submittedName>
</protein>
<evidence type="ECO:0000256" key="6">
    <source>
        <dbReference type="ARBA" id="ARBA00034125"/>
    </source>
</evidence>
<keyword evidence="4 7" id="KW-1133">Transmembrane helix</keyword>
<dbReference type="Pfam" id="PF06738">
    <property type="entry name" value="ThrE"/>
    <property type="match status" value="1"/>
</dbReference>
<dbReference type="GO" id="GO:0015744">
    <property type="term" value="P:succinate transport"/>
    <property type="evidence" value="ECO:0007669"/>
    <property type="project" value="TreeGrafter"/>
</dbReference>
<proteinExistence type="inferred from homology"/>
<accession>A0A850R8U4</accession>
<dbReference type="Proteomes" id="UP000563523">
    <property type="component" value="Unassembled WGS sequence"/>
</dbReference>
<keyword evidence="2" id="KW-1003">Cell membrane</keyword>
<evidence type="ECO:0000256" key="3">
    <source>
        <dbReference type="ARBA" id="ARBA00022692"/>
    </source>
</evidence>
<evidence type="ECO:0000259" key="8">
    <source>
        <dbReference type="Pfam" id="PF06738"/>
    </source>
</evidence>
<dbReference type="PANTHER" id="PTHR34390">
    <property type="entry name" value="UPF0442 PROTEIN YJJB-RELATED"/>
    <property type="match status" value="1"/>
</dbReference>
<evidence type="ECO:0000256" key="2">
    <source>
        <dbReference type="ARBA" id="ARBA00022475"/>
    </source>
</evidence>
<comment type="subcellular location">
    <subcellularLocation>
        <location evidence="1">Cell membrane</location>
        <topology evidence="1">Multi-pass membrane protein</topology>
    </subcellularLocation>
</comment>
<feature type="transmembrane region" description="Helical" evidence="7">
    <location>
        <begin position="116"/>
        <end position="136"/>
    </location>
</feature>
<evidence type="ECO:0000256" key="7">
    <source>
        <dbReference type="SAM" id="Phobius"/>
    </source>
</evidence>
<keyword evidence="3 7" id="KW-0812">Transmembrane</keyword>
<keyword evidence="10" id="KW-1185">Reference proteome</keyword>
<dbReference type="PANTHER" id="PTHR34390:SF2">
    <property type="entry name" value="SUCCINATE TRANSPORTER SUBUNIT YJJP-RELATED"/>
    <property type="match status" value="1"/>
</dbReference>
<dbReference type="GO" id="GO:0005886">
    <property type="term" value="C:plasma membrane"/>
    <property type="evidence" value="ECO:0007669"/>
    <property type="project" value="UniProtKB-SubCell"/>
</dbReference>
<evidence type="ECO:0000256" key="1">
    <source>
        <dbReference type="ARBA" id="ARBA00004651"/>
    </source>
</evidence>
<dbReference type="InterPro" id="IPR010619">
    <property type="entry name" value="ThrE-like_N"/>
</dbReference>
<dbReference type="RefSeq" id="WP_176943318.1">
    <property type="nucleotide sequence ID" value="NZ_JABZEC010000011.1"/>
</dbReference>